<proteinExistence type="predicted"/>
<dbReference type="EMBL" id="AP023368">
    <property type="protein sequence ID" value="BCK01093.1"/>
    <property type="molecule type" value="Genomic_DNA"/>
</dbReference>
<dbReference type="Proteomes" id="UP000515703">
    <property type="component" value="Chromosome"/>
</dbReference>
<evidence type="ECO:0000313" key="3">
    <source>
        <dbReference type="Proteomes" id="UP000515703"/>
    </source>
</evidence>
<reference evidence="2 3" key="1">
    <citation type="submission" date="2020-08" db="EMBL/GenBank/DDBJ databases">
        <title>Draft genome sequencing of an Anaerocolumna strain isolated from anoxic soil subjected to BSD treatment.</title>
        <authorList>
            <person name="Uek A."/>
            <person name="Tonouchi A."/>
        </authorList>
    </citation>
    <scope>NUCLEOTIDE SEQUENCE [LARGE SCALE GENOMIC DNA]</scope>
    <source>
        <strain evidence="2 3">CTTW</strain>
    </source>
</reference>
<sequence>MQNKEHWERFAKSGNIYDYLSYIACTVERGMEMNSGNKREDGSLDDGIGCDGNGSFSHARG</sequence>
<organism evidence="2 3">
    <name type="scientific">Anaerocolumna chitinilytica</name>
    <dbReference type="NCBI Taxonomy" id="1727145"/>
    <lineage>
        <taxon>Bacteria</taxon>
        <taxon>Bacillati</taxon>
        <taxon>Bacillota</taxon>
        <taxon>Clostridia</taxon>
        <taxon>Lachnospirales</taxon>
        <taxon>Lachnospiraceae</taxon>
        <taxon>Anaerocolumna</taxon>
    </lineage>
</organism>
<name>A0A7I8DS44_9FIRM</name>
<dbReference type="RefSeq" id="WP_185256698.1">
    <property type="nucleotide sequence ID" value="NZ_AP023368.1"/>
</dbReference>
<gene>
    <name evidence="2" type="ORF">bsdcttw_41330</name>
</gene>
<evidence type="ECO:0000313" key="2">
    <source>
        <dbReference type="EMBL" id="BCK01093.1"/>
    </source>
</evidence>
<dbReference type="AlphaFoldDB" id="A0A7I8DS44"/>
<evidence type="ECO:0000256" key="1">
    <source>
        <dbReference type="SAM" id="MobiDB-lite"/>
    </source>
</evidence>
<reference evidence="2 3" key="2">
    <citation type="submission" date="2020-08" db="EMBL/GenBank/DDBJ databases">
        <authorList>
            <person name="Ueki A."/>
            <person name="Tonouchi A."/>
        </authorList>
    </citation>
    <scope>NUCLEOTIDE SEQUENCE [LARGE SCALE GENOMIC DNA]</scope>
    <source>
        <strain evidence="2 3">CTTW</strain>
    </source>
</reference>
<dbReference type="KEGG" id="acht:bsdcttw_41330"/>
<feature type="region of interest" description="Disordered" evidence="1">
    <location>
        <begin position="34"/>
        <end position="61"/>
    </location>
</feature>
<protein>
    <submittedName>
        <fullName evidence="2">Uncharacterized protein</fullName>
    </submittedName>
</protein>
<keyword evidence="3" id="KW-1185">Reference proteome</keyword>
<accession>A0A7I8DS44</accession>